<evidence type="ECO:0000259" key="2">
    <source>
        <dbReference type="Pfam" id="PF20441"/>
    </source>
</evidence>
<dbReference type="Gene3D" id="3.40.50.300">
    <property type="entry name" value="P-loop containing nucleotide triphosphate hydrolases"/>
    <property type="match status" value="1"/>
</dbReference>
<dbReference type="InterPro" id="IPR027417">
    <property type="entry name" value="P-loop_NTPase"/>
</dbReference>
<dbReference type="InterPro" id="IPR005021">
    <property type="entry name" value="Terminase_largesu-like"/>
</dbReference>
<name>A0ABM9BNE3_9BACL</name>
<accession>A0ABM9BNE3</accession>
<dbReference type="Proteomes" id="UP000838686">
    <property type="component" value="Unassembled WGS sequence"/>
</dbReference>
<protein>
    <recommendedName>
        <fullName evidence="5">Terminase</fullName>
    </recommendedName>
</protein>
<proteinExistence type="predicted"/>
<evidence type="ECO:0000313" key="3">
    <source>
        <dbReference type="EMBL" id="CAH1190323.1"/>
    </source>
</evidence>
<reference evidence="3" key="1">
    <citation type="submission" date="2022-01" db="EMBL/GenBank/DDBJ databases">
        <authorList>
            <person name="Criscuolo A."/>
        </authorList>
    </citation>
    <scope>NUCLEOTIDE SEQUENCE</scope>
    <source>
        <strain evidence="3">CIP111893</strain>
    </source>
</reference>
<dbReference type="InterPro" id="IPR046462">
    <property type="entry name" value="TerL_nuclease"/>
</dbReference>
<evidence type="ECO:0000313" key="4">
    <source>
        <dbReference type="Proteomes" id="UP000838686"/>
    </source>
</evidence>
<dbReference type="Pfam" id="PF20441">
    <property type="entry name" value="TerL_nuclease"/>
    <property type="match status" value="1"/>
</dbReference>
<dbReference type="Pfam" id="PF03354">
    <property type="entry name" value="TerL_ATPase"/>
    <property type="match status" value="1"/>
</dbReference>
<feature type="domain" description="Terminase large subunit-like endonuclease" evidence="2">
    <location>
        <begin position="290"/>
        <end position="581"/>
    </location>
</feature>
<evidence type="ECO:0000259" key="1">
    <source>
        <dbReference type="Pfam" id="PF03354"/>
    </source>
</evidence>
<dbReference type="PANTHER" id="PTHR41287:SF1">
    <property type="entry name" value="PROTEIN YMFN"/>
    <property type="match status" value="1"/>
</dbReference>
<keyword evidence="4" id="KW-1185">Reference proteome</keyword>
<dbReference type="PANTHER" id="PTHR41287">
    <property type="match status" value="1"/>
</dbReference>
<dbReference type="InterPro" id="IPR046461">
    <property type="entry name" value="TerL_ATPase"/>
</dbReference>
<feature type="domain" description="Terminase large subunit-like ATPase" evidence="1">
    <location>
        <begin position="90"/>
        <end position="275"/>
    </location>
</feature>
<gene>
    <name evidence="3" type="ORF">PAECIP111893_00275</name>
</gene>
<sequence>MILMLDSSIDWDDLHPTNRYAAEIVLGIRKACELEILACQRHLDDLQRQATLDFPFVFDESRADRIFEWFERCCRHVRGPFSGQLIELLPFQKFDLGCLFGWVHMESGKRRFVLSYNERARGNVKSTEMSGIALYGMCGDCVYPPDDPDQKRYEDMPEVECAAVDKGQARRVWGDAQKMGEKSPDILKRLRIKRTYIEHSTRGGWLRPLSKDTKNKDSGAPCIVIIDEYHAHPTSEIVDVLRSGFGKRLQSLMLIITTAGKNAENNPCKKERDSHEKILRGDIPMIETTFAMIRTLDKGDDPHDQSTWPKANPILQEENEYSQALLKEIKTEHDEAFNSGDAAKIREWLTKRVNLWQADSEDKFMSGIMDKWKALAISRDAFFDLVRGFETWNGLDLSKTTDLTAAGFVFRLPDGRYAVTAHGFMPQESATKHEHSDRVPYRYWAERGWCTLTPGSVVDYSFIKSHIQQREQEQSWIIKEVCYDPYNATHFTSELEAEGYERVEIRQGVQTLSEPTKFFRELVLQGLIVHDGSELLTWCLSNAIEVSDNNGNIKLSKKHKDDSQRIDLIAAILNAMVRAMTRDNSIDLNEHIMSEDFSF</sequence>
<dbReference type="EMBL" id="CAKMMF010000001">
    <property type="protein sequence ID" value="CAH1190323.1"/>
    <property type="molecule type" value="Genomic_DNA"/>
</dbReference>
<evidence type="ECO:0008006" key="5">
    <source>
        <dbReference type="Google" id="ProtNLM"/>
    </source>
</evidence>
<comment type="caution">
    <text evidence="3">The sequence shown here is derived from an EMBL/GenBank/DDBJ whole genome shotgun (WGS) entry which is preliminary data.</text>
</comment>
<organism evidence="3 4">
    <name type="scientific">Paenibacillus plantiphilus</name>
    <dbReference type="NCBI Taxonomy" id="2905650"/>
    <lineage>
        <taxon>Bacteria</taxon>
        <taxon>Bacillati</taxon>
        <taxon>Bacillota</taxon>
        <taxon>Bacilli</taxon>
        <taxon>Bacillales</taxon>
        <taxon>Paenibacillaceae</taxon>
        <taxon>Paenibacillus</taxon>
    </lineage>
</organism>